<accession>A0A9P5GVD7</accession>
<feature type="compositionally biased region" description="Polar residues" evidence="1">
    <location>
        <begin position="40"/>
        <end position="50"/>
    </location>
</feature>
<dbReference type="OrthoDB" id="2420947at2759"/>
<proteinExistence type="predicted"/>
<sequence length="125" mass="13943">MERELEREYDLLRELEKTARAQTKVRKEQLKKAHVLAPTSRPTPQEAQDRSIITTGDSSGSVFKDLADPDLQSLAIQLSGHVDSIRGNLQQGDGIAPQLSRTRAALQDVLMRYLDQEAYGQVILG</sequence>
<evidence type="ECO:0000313" key="2">
    <source>
        <dbReference type="EMBL" id="KAF7539009.1"/>
    </source>
</evidence>
<gene>
    <name evidence="2" type="ORF">G7Z17_g12512</name>
</gene>
<reference evidence="2" key="1">
    <citation type="submission" date="2020-03" db="EMBL/GenBank/DDBJ databases">
        <title>Draft Genome Sequence of Cylindrodendrum hubeiense.</title>
        <authorList>
            <person name="Buettner E."/>
            <person name="Kellner H."/>
        </authorList>
    </citation>
    <scope>NUCLEOTIDE SEQUENCE</scope>
    <source>
        <strain evidence="2">IHI 201604</strain>
    </source>
</reference>
<name>A0A9P5GVD7_9HYPO</name>
<evidence type="ECO:0000313" key="3">
    <source>
        <dbReference type="Proteomes" id="UP000722485"/>
    </source>
</evidence>
<dbReference type="AlphaFoldDB" id="A0A9P5GVD7"/>
<comment type="caution">
    <text evidence="2">The sequence shown here is derived from an EMBL/GenBank/DDBJ whole genome shotgun (WGS) entry which is preliminary data.</text>
</comment>
<dbReference type="Proteomes" id="UP000722485">
    <property type="component" value="Unassembled WGS sequence"/>
</dbReference>
<protein>
    <submittedName>
        <fullName evidence="2">Uncharacterized protein</fullName>
    </submittedName>
</protein>
<feature type="region of interest" description="Disordered" evidence="1">
    <location>
        <begin position="23"/>
        <end position="50"/>
    </location>
</feature>
<dbReference type="InterPro" id="IPR025212">
    <property type="entry name" value="CAD_CENP-Q"/>
</dbReference>
<dbReference type="EMBL" id="JAANBB010000574">
    <property type="protein sequence ID" value="KAF7539009.1"/>
    <property type="molecule type" value="Genomic_DNA"/>
</dbReference>
<evidence type="ECO:0000256" key="1">
    <source>
        <dbReference type="SAM" id="MobiDB-lite"/>
    </source>
</evidence>
<organism evidence="2 3">
    <name type="scientific">Cylindrodendrum hubeiense</name>
    <dbReference type="NCBI Taxonomy" id="595255"/>
    <lineage>
        <taxon>Eukaryota</taxon>
        <taxon>Fungi</taxon>
        <taxon>Dikarya</taxon>
        <taxon>Ascomycota</taxon>
        <taxon>Pezizomycotina</taxon>
        <taxon>Sordariomycetes</taxon>
        <taxon>Hypocreomycetidae</taxon>
        <taxon>Hypocreales</taxon>
        <taxon>Nectriaceae</taxon>
        <taxon>Cylindrodendrum</taxon>
    </lineage>
</organism>
<keyword evidence="3" id="KW-1185">Reference proteome</keyword>
<dbReference type="Pfam" id="PF13094">
    <property type="entry name" value="CENP-Q"/>
    <property type="match status" value="1"/>
</dbReference>